<feature type="compositionally biased region" description="Low complexity" evidence="1">
    <location>
        <begin position="216"/>
        <end position="227"/>
    </location>
</feature>
<evidence type="ECO:0000256" key="1">
    <source>
        <dbReference type="SAM" id="MobiDB-lite"/>
    </source>
</evidence>
<dbReference type="OrthoDB" id="508139at2759"/>
<evidence type="ECO:0000313" key="3">
    <source>
        <dbReference type="Proteomes" id="UP000284706"/>
    </source>
</evidence>
<dbReference type="Proteomes" id="UP000284706">
    <property type="component" value="Unassembled WGS sequence"/>
</dbReference>
<gene>
    <name evidence="2" type="ORF">CVT26_009329</name>
</gene>
<name>A0A409YA57_9AGAR</name>
<dbReference type="STRING" id="231916.A0A409YA57"/>
<protein>
    <submittedName>
        <fullName evidence="2">Uncharacterized protein</fullName>
    </submittedName>
</protein>
<keyword evidence="3" id="KW-1185">Reference proteome</keyword>
<evidence type="ECO:0000313" key="2">
    <source>
        <dbReference type="EMBL" id="PPQ99882.1"/>
    </source>
</evidence>
<dbReference type="AlphaFoldDB" id="A0A409YA57"/>
<proteinExistence type="predicted"/>
<reference evidence="2 3" key="1">
    <citation type="journal article" date="2018" name="Evol. Lett.">
        <title>Horizontal gene cluster transfer increased hallucinogenic mushroom diversity.</title>
        <authorList>
            <person name="Reynolds H.T."/>
            <person name="Vijayakumar V."/>
            <person name="Gluck-Thaler E."/>
            <person name="Korotkin H.B."/>
            <person name="Matheny P.B."/>
            <person name="Slot J.C."/>
        </authorList>
    </citation>
    <scope>NUCLEOTIDE SEQUENCE [LARGE SCALE GENOMIC DNA]</scope>
    <source>
        <strain evidence="2 3">SRW20</strain>
    </source>
</reference>
<feature type="region of interest" description="Disordered" evidence="1">
    <location>
        <begin position="214"/>
        <end position="234"/>
    </location>
</feature>
<sequence>MALFDARGKALPWLCSRRSEARGSGCLGKELNGSLALYIKDVRVKDEKTRYRFTASQETLGLAHVGKDGDALCRPDATQEPPNLVNFVRKNGFRRPGLTPFFAYSANSTHASRKLVIASDPDPDTVSNNKCSSANNMDKDSIAAQQPKVECTCGERTQGWLSPRMRFRLSTQASLHRDAIGQDLYLFKESRTLSASTNFLDAAFDYLPPSLTRQISSTPSSTLSTRSSLKRKSPSLPTSCLLSIAHAENPNAIELFLAKGHKVEHVLDCVVDTAREECPLGEGSLGEVFCGEEFDEMVDGPGAAVDWDGPRFESVRRMLGIAGGKWGPYINA</sequence>
<organism evidence="2 3">
    <name type="scientific">Gymnopilus dilepis</name>
    <dbReference type="NCBI Taxonomy" id="231916"/>
    <lineage>
        <taxon>Eukaryota</taxon>
        <taxon>Fungi</taxon>
        <taxon>Dikarya</taxon>
        <taxon>Basidiomycota</taxon>
        <taxon>Agaricomycotina</taxon>
        <taxon>Agaricomycetes</taxon>
        <taxon>Agaricomycetidae</taxon>
        <taxon>Agaricales</taxon>
        <taxon>Agaricineae</taxon>
        <taxon>Hymenogastraceae</taxon>
        <taxon>Gymnopilus</taxon>
    </lineage>
</organism>
<dbReference type="EMBL" id="NHYE01001041">
    <property type="protein sequence ID" value="PPQ99882.1"/>
    <property type="molecule type" value="Genomic_DNA"/>
</dbReference>
<accession>A0A409YA57</accession>
<dbReference type="InParanoid" id="A0A409YA57"/>
<comment type="caution">
    <text evidence="2">The sequence shown here is derived from an EMBL/GenBank/DDBJ whole genome shotgun (WGS) entry which is preliminary data.</text>
</comment>